<name>A0A4Y2C607_ARAVE</name>
<dbReference type="OrthoDB" id="6434568at2759"/>
<accession>A0A4Y2C607</accession>
<protein>
    <submittedName>
        <fullName evidence="1">Uncharacterized protein</fullName>
    </submittedName>
</protein>
<gene>
    <name evidence="1" type="ORF">AVEN_227564_1</name>
</gene>
<sequence>MLEISDNSTLLVTSMLNKETLIADLWSLDALGILDPSEKKNKLELQEEARDHFLSAVKVNEELRFQASLPWLDNHIPLKDNYNLTVKRLDNTVKRLKAENFMMLMEKFLMNGNEKAA</sequence>
<evidence type="ECO:0000313" key="1">
    <source>
        <dbReference type="EMBL" id="GBL99066.1"/>
    </source>
</evidence>
<keyword evidence="2" id="KW-1185">Reference proteome</keyword>
<proteinExistence type="predicted"/>
<dbReference type="AlphaFoldDB" id="A0A4Y2C607"/>
<dbReference type="EMBL" id="BGPR01000144">
    <property type="protein sequence ID" value="GBL99066.1"/>
    <property type="molecule type" value="Genomic_DNA"/>
</dbReference>
<reference evidence="1 2" key="1">
    <citation type="journal article" date="2019" name="Sci. Rep.">
        <title>Orb-weaving spider Araneus ventricosus genome elucidates the spidroin gene catalogue.</title>
        <authorList>
            <person name="Kono N."/>
            <person name="Nakamura H."/>
            <person name="Ohtoshi R."/>
            <person name="Moran D.A.P."/>
            <person name="Shinohara A."/>
            <person name="Yoshida Y."/>
            <person name="Fujiwara M."/>
            <person name="Mori M."/>
            <person name="Tomita M."/>
            <person name="Arakawa K."/>
        </authorList>
    </citation>
    <scope>NUCLEOTIDE SEQUENCE [LARGE SCALE GENOMIC DNA]</scope>
</reference>
<dbReference type="Proteomes" id="UP000499080">
    <property type="component" value="Unassembled WGS sequence"/>
</dbReference>
<organism evidence="1 2">
    <name type="scientific">Araneus ventricosus</name>
    <name type="common">Orbweaver spider</name>
    <name type="synonym">Epeira ventricosa</name>
    <dbReference type="NCBI Taxonomy" id="182803"/>
    <lineage>
        <taxon>Eukaryota</taxon>
        <taxon>Metazoa</taxon>
        <taxon>Ecdysozoa</taxon>
        <taxon>Arthropoda</taxon>
        <taxon>Chelicerata</taxon>
        <taxon>Arachnida</taxon>
        <taxon>Araneae</taxon>
        <taxon>Araneomorphae</taxon>
        <taxon>Entelegynae</taxon>
        <taxon>Araneoidea</taxon>
        <taxon>Araneidae</taxon>
        <taxon>Araneus</taxon>
    </lineage>
</organism>
<comment type="caution">
    <text evidence="1">The sequence shown here is derived from an EMBL/GenBank/DDBJ whole genome shotgun (WGS) entry which is preliminary data.</text>
</comment>
<evidence type="ECO:0000313" key="2">
    <source>
        <dbReference type="Proteomes" id="UP000499080"/>
    </source>
</evidence>